<comment type="similarity">
    <text evidence="1 2">Belongs to the glycosyltransferase 77 family.</text>
</comment>
<evidence type="ECO:0000256" key="2">
    <source>
        <dbReference type="RuleBase" id="RU363055"/>
    </source>
</evidence>
<keyword evidence="2" id="KW-0333">Golgi apparatus</keyword>
<dbReference type="GO" id="GO:0071555">
    <property type="term" value="P:cell wall organization"/>
    <property type="evidence" value="ECO:0007669"/>
    <property type="project" value="UniProtKB-KW"/>
</dbReference>
<dbReference type="RefSeq" id="XP_042917395.1">
    <property type="nucleotide sequence ID" value="XM_043069420.1"/>
</dbReference>
<feature type="compositionally biased region" description="Gly residues" evidence="3">
    <location>
        <begin position="363"/>
        <end position="372"/>
    </location>
</feature>
<gene>
    <name evidence="5" type="ORF">CHLRE_13g574050v5</name>
</gene>
<accession>A0A2K3CZV5</accession>
<reference evidence="5 6" key="1">
    <citation type="journal article" date="2007" name="Science">
        <title>The Chlamydomonas genome reveals the evolution of key animal and plant functions.</title>
        <authorList>
            <person name="Merchant S.S."/>
            <person name="Prochnik S.E."/>
            <person name="Vallon O."/>
            <person name="Harris E.H."/>
            <person name="Karpowicz S.J."/>
            <person name="Witman G.B."/>
            <person name="Terry A."/>
            <person name="Salamov A."/>
            <person name="Fritz-Laylin L.K."/>
            <person name="Marechal-Drouard L."/>
            <person name="Marshall W.F."/>
            <person name="Qu L.H."/>
            <person name="Nelson D.R."/>
            <person name="Sanderfoot A.A."/>
            <person name="Spalding M.H."/>
            <person name="Kapitonov V.V."/>
            <person name="Ren Q."/>
            <person name="Ferris P."/>
            <person name="Lindquist E."/>
            <person name="Shapiro H."/>
            <person name="Lucas S.M."/>
            <person name="Grimwood J."/>
            <person name="Schmutz J."/>
            <person name="Cardol P."/>
            <person name="Cerutti H."/>
            <person name="Chanfreau G."/>
            <person name="Chen C.L."/>
            <person name="Cognat V."/>
            <person name="Croft M.T."/>
            <person name="Dent R."/>
            <person name="Dutcher S."/>
            <person name="Fernandez E."/>
            <person name="Fukuzawa H."/>
            <person name="Gonzalez-Ballester D."/>
            <person name="Gonzalez-Halphen D."/>
            <person name="Hallmann A."/>
            <person name="Hanikenne M."/>
            <person name="Hippler M."/>
            <person name="Inwood W."/>
            <person name="Jabbari K."/>
            <person name="Kalanon M."/>
            <person name="Kuras R."/>
            <person name="Lefebvre P.A."/>
            <person name="Lemaire S.D."/>
            <person name="Lobanov A.V."/>
            <person name="Lohr M."/>
            <person name="Manuell A."/>
            <person name="Meier I."/>
            <person name="Mets L."/>
            <person name="Mittag M."/>
            <person name="Mittelmeier T."/>
            <person name="Moroney J.V."/>
            <person name="Moseley J."/>
            <person name="Napoli C."/>
            <person name="Nedelcu A.M."/>
            <person name="Niyogi K."/>
            <person name="Novoselov S.V."/>
            <person name="Paulsen I.T."/>
            <person name="Pazour G."/>
            <person name="Purton S."/>
            <person name="Ral J.P."/>
            <person name="Riano-Pachon D.M."/>
            <person name="Riekhof W."/>
            <person name="Rymarquis L."/>
            <person name="Schroda M."/>
            <person name="Stern D."/>
            <person name="Umen J."/>
            <person name="Willows R."/>
            <person name="Wilson N."/>
            <person name="Zimmer S.L."/>
            <person name="Allmer J."/>
            <person name="Balk J."/>
            <person name="Bisova K."/>
            <person name="Chen C.J."/>
            <person name="Elias M."/>
            <person name="Gendler K."/>
            <person name="Hauser C."/>
            <person name="Lamb M.R."/>
            <person name="Ledford H."/>
            <person name="Long J.C."/>
            <person name="Minagawa J."/>
            <person name="Page M.D."/>
            <person name="Pan J."/>
            <person name="Pootakham W."/>
            <person name="Roje S."/>
            <person name="Rose A."/>
            <person name="Stahlberg E."/>
            <person name="Terauchi A.M."/>
            <person name="Yang P."/>
            <person name="Ball S."/>
            <person name="Bowler C."/>
            <person name="Dieckmann C.L."/>
            <person name="Gladyshev V.N."/>
            <person name="Green P."/>
            <person name="Jorgensen R."/>
            <person name="Mayfield S."/>
            <person name="Mueller-Roeber B."/>
            <person name="Rajamani S."/>
            <person name="Sayre R.T."/>
            <person name="Brokstein P."/>
            <person name="Dubchak I."/>
            <person name="Goodstein D."/>
            <person name="Hornick L."/>
            <person name="Huang Y.W."/>
            <person name="Jhaveri J."/>
            <person name="Luo Y."/>
            <person name="Martinez D."/>
            <person name="Ngau W.C."/>
            <person name="Otillar B."/>
            <person name="Poliakov A."/>
            <person name="Porter A."/>
            <person name="Szajkowski L."/>
            <person name="Werner G."/>
            <person name="Zhou K."/>
            <person name="Grigoriev I.V."/>
            <person name="Rokhsar D.S."/>
            <person name="Grossman A.R."/>
        </authorList>
    </citation>
    <scope>NUCLEOTIDE SEQUENCE [LARGE SCALE GENOMIC DNA]</scope>
    <source>
        <strain evidence="6">CC-503</strain>
    </source>
</reference>
<dbReference type="AlphaFoldDB" id="A0A2K3CZV5"/>
<dbReference type="InParanoid" id="A0A2K3CZV5"/>
<evidence type="ECO:0000313" key="5">
    <source>
        <dbReference type="EMBL" id="PNW73820.1"/>
    </source>
</evidence>
<dbReference type="GO" id="GO:0016757">
    <property type="term" value="F:glycosyltransferase activity"/>
    <property type="evidence" value="ECO:0000318"/>
    <property type="project" value="GO_Central"/>
</dbReference>
<dbReference type="PANTHER" id="PTHR47032:SF1">
    <property type="entry name" value="UDP-D-XYLOSE:L-FUCOSE ALPHA-1,3-D-XYLOSYLTRANSFERASE-RELATED"/>
    <property type="match status" value="1"/>
</dbReference>
<dbReference type="EC" id="2.4.2.-" evidence="2"/>
<feature type="compositionally biased region" description="Acidic residues" evidence="3">
    <location>
        <begin position="353"/>
        <end position="362"/>
    </location>
</feature>
<dbReference type="PANTHER" id="PTHR47032">
    <property type="entry name" value="UDP-D-XYLOSE:L-FUCOSE ALPHA-1,3-D-XYLOSYLTRANSFERASE-RELATED"/>
    <property type="match status" value="1"/>
</dbReference>
<comment type="subcellular location">
    <subcellularLocation>
        <location evidence="2">Golgi apparatus membrane</location>
        <topology evidence="2">Single-pass type II membrane protein</topology>
    </subcellularLocation>
</comment>
<keyword evidence="2" id="KW-0808">Transferase</keyword>
<keyword evidence="2" id="KW-0961">Cell wall biogenesis/degradation</keyword>
<keyword evidence="6" id="KW-1185">Reference proteome</keyword>
<feature type="domain" description="Nucleotide-diphospho-sugar transferase" evidence="4">
    <location>
        <begin position="117"/>
        <end position="309"/>
    </location>
</feature>
<evidence type="ECO:0000256" key="1">
    <source>
        <dbReference type="ARBA" id="ARBA00007033"/>
    </source>
</evidence>
<name>A0A2K3CZV5_CHLRE</name>
<dbReference type="Gramene" id="PNW73820">
    <property type="protein sequence ID" value="PNW73820"/>
    <property type="gene ID" value="CHLRE_13g574050v5"/>
</dbReference>
<evidence type="ECO:0000313" key="6">
    <source>
        <dbReference type="Proteomes" id="UP000006906"/>
    </source>
</evidence>
<dbReference type="SUPFAM" id="SSF53448">
    <property type="entry name" value="Nucleotide-diphospho-sugar transferases"/>
    <property type="match status" value="1"/>
</dbReference>
<dbReference type="GO" id="GO:0005794">
    <property type="term" value="C:Golgi apparatus"/>
    <property type="evidence" value="ECO:0000318"/>
    <property type="project" value="GO_Central"/>
</dbReference>
<organism evidence="5 6">
    <name type="scientific">Chlamydomonas reinhardtii</name>
    <name type="common">Chlamydomonas smithii</name>
    <dbReference type="NCBI Taxonomy" id="3055"/>
    <lineage>
        <taxon>Eukaryota</taxon>
        <taxon>Viridiplantae</taxon>
        <taxon>Chlorophyta</taxon>
        <taxon>core chlorophytes</taxon>
        <taxon>Chlorophyceae</taxon>
        <taxon>CS clade</taxon>
        <taxon>Chlamydomonadales</taxon>
        <taxon>Chlamydomonadaceae</taxon>
        <taxon>Chlamydomonas</taxon>
    </lineage>
</organism>
<dbReference type="Proteomes" id="UP000006906">
    <property type="component" value="Chromosome 13"/>
</dbReference>
<evidence type="ECO:0000259" key="4">
    <source>
        <dbReference type="Pfam" id="PF03407"/>
    </source>
</evidence>
<keyword evidence="2" id="KW-0812">Transmembrane</keyword>
<dbReference type="Pfam" id="PF03407">
    <property type="entry name" value="Nucleotid_trans"/>
    <property type="match status" value="1"/>
</dbReference>
<evidence type="ECO:0000256" key="3">
    <source>
        <dbReference type="SAM" id="MobiDB-lite"/>
    </source>
</evidence>
<dbReference type="GO" id="GO:0000139">
    <property type="term" value="C:Golgi membrane"/>
    <property type="evidence" value="ECO:0007669"/>
    <property type="project" value="UniProtKB-SubCell"/>
</dbReference>
<keyword evidence="2" id="KW-0328">Glycosyltransferase</keyword>
<dbReference type="KEGG" id="cre:CHLRE_13g574050v5"/>
<sequence length="419" mass="46084">MEGAGGCCLQILRATLPVIVITLLLSTVICKPVDAANKASRLADAHFLQHGVRLPTHEFLAAMAEAAVDIRHLSCRKSLVLLGMANEEALNKTVPVFLMSLSRVKITGGRHRGRTLDQHLVLVAWSEAAMAACKALNGQFDHKCVRDPEHKAATGSFGFHSEGFNALGFAKIKYILNGLSAGHDVVFLDTDIIVLQDPLPYFLGRGADMWAAHEKCVIWDDRANMLSLPPELQAVHKKLPPLNIGVLYFKATAGVTRCVYSWIFDMYIEVPKRPRVWDQDIYGKILLRCGASHGLRWQALDPRLFQSACFPNCGCTFPDAATKEPELVGHNSKGHRFVGEYECEPRHWLGEGGEGDEDEDEGAAGGGGGAGQDGSRPWLMRHFPCSGSTADKAEFMSNMLEGVLHHKNAKITRRVKRRL</sequence>
<dbReference type="GeneID" id="66055956"/>
<dbReference type="InterPro" id="IPR052636">
    <property type="entry name" value="UDP-D-xylose:L-fucose_XylT"/>
</dbReference>
<proteinExistence type="inferred from homology"/>
<dbReference type="OrthoDB" id="523104at2759"/>
<keyword evidence="2" id="KW-0735">Signal-anchor</keyword>
<dbReference type="InterPro" id="IPR029044">
    <property type="entry name" value="Nucleotide-diphossugar_trans"/>
</dbReference>
<feature type="region of interest" description="Disordered" evidence="3">
    <location>
        <begin position="349"/>
        <end position="377"/>
    </location>
</feature>
<dbReference type="EMBL" id="CM008974">
    <property type="protein sequence ID" value="PNW73820.1"/>
    <property type="molecule type" value="Genomic_DNA"/>
</dbReference>
<dbReference type="InterPro" id="IPR005069">
    <property type="entry name" value="Nucl-diP-sugar_transferase"/>
</dbReference>
<protein>
    <recommendedName>
        <fullName evidence="2">Glycosyltransferase</fullName>
        <ecNumber evidence="2">2.4.2.-</ecNumber>
    </recommendedName>
</protein>